<feature type="region of interest" description="Disordered" evidence="1">
    <location>
        <begin position="1"/>
        <end position="26"/>
    </location>
</feature>
<dbReference type="Proteomes" id="UP000027138">
    <property type="component" value="Unassembled WGS sequence"/>
</dbReference>
<dbReference type="AlphaFoldDB" id="A0A067KAX1"/>
<evidence type="ECO:0000313" key="3">
    <source>
        <dbReference type="Proteomes" id="UP000027138"/>
    </source>
</evidence>
<evidence type="ECO:0000313" key="2">
    <source>
        <dbReference type="EMBL" id="KDP29410.1"/>
    </source>
</evidence>
<dbReference type="OrthoDB" id="1075193at2759"/>
<proteinExistence type="predicted"/>
<dbReference type="EMBL" id="KK914751">
    <property type="protein sequence ID" value="KDP29410.1"/>
    <property type="molecule type" value="Genomic_DNA"/>
</dbReference>
<dbReference type="KEGG" id="jcu:105642031"/>
<reference evidence="2 3" key="1">
    <citation type="journal article" date="2014" name="PLoS ONE">
        <title>Global Analysis of Gene Expression Profiles in Physic Nut (Jatropha curcas L.) Seedlings Exposed to Salt Stress.</title>
        <authorList>
            <person name="Zhang L."/>
            <person name="Zhang C."/>
            <person name="Wu P."/>
            <person name="Chen Y."/>
            <person name="Li M."/>
            <person name="Jiang H."/>
            <person name="Wu G."/>
        </authorList>
    </citation>
    <scope>NUCLEOTIDE SEQUENCE [LARGE SCALE GENOMIC DNA]</scope>
    <source>
        <strain evidence="3">cv. GZQX0401</strain>
        <tissue evidence="2">Young leaves</tissue>
    </source>
</reference>
<keyword evidence="3" id="KW-1185">Reference proteome</keyword>
<protein>
    <submittedName>
        <fullName evidence="2">Uncharacterized protein</fullName>
    </submittedName>
</protein>
<evidence type="ECO:0000256" key="1">
    <source>
        <dbReference type="SAM" id="MobiDB-lite"/>
    </source>
</evidence>
<accession>A0A067KAX1</accession>
<sequence length="113" mass="13054">MKRQRNVEPQTRASKAMAKKKGKRVVEELEEERKNGACGGGEPSTGVVESCLNWEELAWLRRGVVDEQMSWGSIWLPFWDVEYMGEACSEMFSDVVWDYDIWNLKSIQQVPNP</sequence>
<name>A0A067KAX1_JATCU</name>
<gene>
    <name evidence="2" type="ORF">JCGZ_18331</name>
</gene>
<organism evidence="2 3">
    <name type="scientific">Jatropha curcas</name>
    <name type="common">Barbados nut</name>
    <dbReference type="NCBI Taxonomy" id="180498"/>
    <lineage>
        <taxon>Eukaryota</taxon>
        <taxon>Viridiplantae</taxon>
        <taxon>Streptophyta</taxon>
        <taxon>Embryophyta</taxon>
        <taxon>Tracheophyta</taxon>
        <taxon>Spermatophyta</taxon>
        <taxon>Magnoliopsida</taxon>
        <taxon>eudicotyledons</taxon>
        <taxon>Gunneridae</taxon>
        <taxon>Pentapetalae</taxon>
        <taxon>rosids</taxon>
        <taxon>fabids</taxon>
        <taxon>Malpighiales</taxon>
        <taxon>Euphorbiaceae</taxon>
        <taxon>Crotonoideae</taxon>
        <taxon>Jatropheae</taxon>
        <taxon>Jatropha</taxon>
    </lineage>
</organism>